<organism evidence="3 4">
    <name type="scientific">Paraclostridium bifermentans ATCC 638 = DSM 14991</name>
    <dbReference type="NCBI Taxonomy" id="1233171"/>
    <lineage>
        <taxon>Bacteria</taxon>
        <taxon>Bacillati</taxon>
        <taxon>Bacillota</taxon>
        <taxon>Clostridia</taxon>
        <taxon>Peptostreptococcales</taxon>
        <taxon>Peptostreptococcaceae</taxon>
        <taxon>Paraclostridium</taxon>
    </lineage>
</organism>
<dbReference type="InterPro" id="IPR028261">
    <property type="entry name" value="DPD_II"/>
</dbReference>
<name>T4VKS0_PARBF</name>
<dbReference type="PRINTS" id="PR00469">
    <property type="entry name" value="PNDRDTASEII"/>
</dbReference>
<dbReference type="InterPro" id="IPR009051">
    <property type="entry name" value="Helical_ferredxn"/>
</dbReference>
<dbReference type="Gene3D" id="3.50.50.60">
    <property type="entry name" value="FAD/NAD(P)-binding domain"/>
    <property type="match status" value="2"/>
</dbReference>
<evidence type="ECO:0000313" key="3">
    <source>
        <dbReference type="EMBL" id="EQK41262.1"/>
    </source>
</evidence>
<dbReference type="GO" id="GO:0016491">
    <property type="term" value="F:oxidoreductase activity"/>
    <property type="evidence" value="ECO:0007669"/>
    <property type="project" value="InterPro"/>
</dbReference>
<feature type="domain" description="FAD/NAD(P)-binding" evidence="1">
    <location>
        <begin position="110"/>
        <end position="394"/>
    </location>
</feature>
<evidence type="ECO:0000259" key="2">
    <source>
        <dbReference type="Pfam" id="PF14691"/>
    </source>
</evidence>
<dbReference type="EMBL" id="AVNC01000016">
    <property type="protein sequence ID" value="EQK41262.1"/>
    <property type="molecule type" value="Genomic_DNA"/>
</dbReference>
<dbReference type="Proteomes" id="UP000015688">
    <property type="component" value="Unassembled WGS sequence"/>
</dbReference>
<dbReference type="Pfam" id="PF07992">
    <property type="entry name" value="Pyr_redox_2"/>
    <property type="match status" value="1"/>
</dbReference>
<gene>
    <name evidence="3" type="ORF">C672_3003</name>
</gene>
<dbReference type="PANTHER" id="PTHR42783">
    <property type="entry name" value="GLUTAMATE SYNTHASE [NADPH] SMALL CHAIN"/>
    <property type="match status" value="1"/>
</dbReference>
<dbReference type="Pfam" id="PF14691">
    <property type="entry name" value="Fer4_20"/>
    <property type="match status" value="1"/>
</dbReference>
<dbReference type="SUPFAM" id="SSF46548">
    <property type="entry name" value="alpha-helical ferredoxin"/>
    <property type="match status" value="1"/>
</dbReference>
<dbReference type="GeneID" id="67471456"/>
<dbReference type="RefSeq" id="WP_021434046.1">
    <property type="nucleotide sequence ID" value="NZ_AVNC01000016.1"/>
</dbReference>
<proteinExistence type="predicted"/>
<dbReference type="Gene3D" id="1.10.1060.10">
    <property type="entry name" value="Alpha-helical ferredoxin"/>
    <property type="match status" value="1"/>
</dbReference>
<sequence length="414" mass="45485">MTELINKANKCLLCKNPRCKQSCPINTEIPTIIRLYKDGKIKEAGEILFNNNPLSAICAIVCPHEKQCLGSCIKGIKGKAIEFYKIEEYISTEFLKFGKLKINIDKNNKKIAIVGSGPAGLTVAVELIKKGYDVTVFEKNEELGGILRYGIPEFRLPRSIIDNLINTLKEAGVKFKVNTTIGQIITIDKLFEDGYDAVFIGTGTWNPKRLNIKGETLGNSYYAIDYLRSPKNYDIGGKVVVIGAGNVAMDAARSAKYYGAKEVYVAYRRGFSNMSATKAEIEDALKEGVEFLTYKAPVEINENGIVLMDTKKNIDEDGNISVVKIENSEKLFQCDSILIAISQIPRNTIISNNKSLKANDRGLIITDSDGSTSREGVFSSGDVAYGPKTVIEAVVSAKAVANSIDNYLKSKENI</sequence>
<evidence type="ECO:0000313" key="4">
    <source>
        <dbReference type="Proteomes" id="UP000015688"/>
    </source>
</evidence>
<reference evidence="3 4" key="1">
    <citation type="submission" date="2013-06" db="EMBL/GenBank/DDBJ databases">
        <authorList>
            <person name="Walk S."/>
            <person name="Aronoff D."/>
            <person name="Young V.Y."/>
            <person name="Marsh J."/>
            <person name="Harrison L."/>
            <person name="Daugherty S.C."/>
            <person name="Shefchek K.A."/>
            <person name="Hine E.E."/>
            <person name="Tallon L.J."/>
            <person name="Sadzewicz L.K."/>
            <person name="Rasko D.A."/>
        </authorList>
    </citation>
    <scope>NUCLEOTIDE SEQUENCE [LARGE SCALE GENOMIC DNA]</scope>
    <source>
        <strain evidence="3 4">ATCC 638</strain>
    </source>
</reference>
<dbReference type="GO" id="GO:0051536">
    <property type="term" value="F:iron-sulfur cluster binding"/>
    <property type="evidence" value="ECO:0007669"/>
    <property type="project" value="InterPro"/>
</dbReference>
<dbReference type="InterPro" id="IPR023753">
    <property type="entry name" value="FAD/NAD-binding_dom"/>
</dbReference>
<dbReference type="PANTHER" id="PTHR42783:SF3">
    <property type="entry name" value="GLUTAMATE SYNTHASE [NADPH] SMALL CHAIN-RELATED"/>
    <property type="match status" value="1"/>
</dbReference>
<dbReference type="SUPFAM" id="SSF51971">
    <property type="entry name" value="Nucleotide-binding domain"/>
    <property type="match status" value="2"/>
</dbReference>
<dbReference type="PATRIC" id="fig|1233171.3.peg.2890"/>
<protein>
    <submittedName>
        <fullName evidence="3">FAD binding domain protein</fullName>
    </submittedName>
</protein>
<dbReference type="InterPro" id="IPR036188">
    <property type="entry name" value="FAD/NAD-bd_sf"/>
</dbReference>
<accession>T4VKS0</accession>
<dbReference type="PRINTS" id="PR00368">
    <property type="entry name" value="FADPNR"/>
</dbReference>
<dbReference type="AlphaFoldDB" id="T4VKS0"/>
<feature type="domain" description="Dihydroprymidine dehydrogenase" evidence="2">
    <location>
        <begin position="3"/>
        <end position="95"/>
    </location>
</feature>
<evidence type="ECO:0000259" key="1">
    <source>
        <dbReference type="Pfam" id="PF07992"/>
    </source>
</evidence>
<comment type="caution">
    <text evidence="3">The sequence shown here is derived from an EMBL/GenBank/DDBJ whole genome shotgun (WGS) entry which is preliminary data.</text>
</comment>